<feature type="region of interest" description="Disordered" evidence="1">
    <location>
        <begin position="1342"/>
        <end position="1362"/>
    </location>
</feature>
<dbReference type="PANTHER" id="PTHR15688:SF1">
    <property type="entry name" value="KINETOCHORE-ASSOCIATED PROTEIN 1"/>
    <property type="match status" value="1"/>
</dbReference>
<feature type="domain" description="KNTC1 third ARM-repeats" evidence="2">
    <location>
        <begin position="728"/>
        <end position="923"/>
    </location>
</feature>
<dbReference type="InterPro" id="IPR052802">
    <property type="entry name" value="KNTC1"/>
</dbReference>
<comment type="caution">
    <text evidence="3">The sequence shown here is derived from an EMBL/GenBank/DDBJ whole genome shotgun (WGS) entry which is preliminary data.</text>
</comment>
<dbReference type="GO" id="GO:0000070">
    <property type="term" value="P:mitotic sister chromatid segregation"/>
    <property type="evidence" value="ECO:0007669"/>
    <property type="project" value="TreeGrafter"/>
</dbReference>
<evidence type="ECO:0000256" key="1">
    <source>
        <dbReference type="SAM" id="MobiDB-lite"/>
    </source>
</evidence>
<feature type="region of interest" description="Disordered" evidence="1">
    <location>
        <begin position="1396"/>
        <end position="1424"/>
    </location>
</feature>
<keyword evidence="4" id="KW-1185">Reference proteome</keyword>
<dbReference type="GO" id="GO:1903394">
    <property type="term" value="P:protein localization to kinetochore involved in kinetochore assembly"/>
    <property type="evidence" value="ECO:0007669"/>
    <property type="project" value="TreeGrafter"/>
</dbReference>
<feature type="compositionally biased region" description="Basic and acidic residues" evidence="1">
    <location>
        <begin position="1401"/>
        <end position="1411"/>
    </location>
</feature>
<dbReference type="GO" id="GO:0005737">
    <property type="term" value="C:cytoplasm"/>
    <property type="evidence" value="ECO:0007669"/>
    <property type="project" value="TreeGrafter"/>
</dbReference>
<organism evidence="3 4">
    <name type="scientific">Thalassiosira oceanica</name>
    <name type="common">Marine diatom</name>
    <dbReference type="NCBI Taxonomy" id="159749"/>
    <lineage>
        <taxon>Eukaryota</taxon>
        <taxon>Sar</taxon>
        <taxon>Stramenopiles</taxon>
        <taxon>Ochrophyta</taxon>
        <taxon>Bacillariophyta</taxon>
        <taxon>Coscinodiscophyceae</taxon>
        <taxon>Thalassiosirophycidae</taxon>
        <taxon>Thalassiosirales</taxon>
        <taxon>Thalassiosiraceae</taxon>
        <taxon>Thalassiosira</taxon>
    </lineage>
</organism>
<protein>
    <recommendedName>
        <fullName evidence="2">KNTC1 third ARM-repeats domain-containing protein</fullName>
    </recommendedName>
</protein>
<dbReference type="OMA" id="CFAEDYH"/>
<gene>
    <name evidence="3" type="ORF">THAOC_34145</name>
</gene>
<dbReference type="OrthoDB" id="47965at2759"/>
<dbReference type="Proteomes" id="UP000266841">
    <property type="component" value="Unassembled WGS sequence"/>
</dbReference>
<dbReference type="Pfam" id="PF24515">
    <property type="entry name" value="ARM_KNTC1_3rd"/>
    <property type="match status" value="1"/>
</dbReference>
<dbReference type="eggNOG" id="ENOG502SCXG">
    <property type="taxonomic scope" value="Eukaryota"/>
</dbReference>
<evidence type="ECO:0000313" key="3">
    <source>
        <dbReference type="EMBL" id="EJK47156.1"/>
    </source>
</evidence>
<name>K0RDN6_THAOC</name>
<feature type="region of interest" description="Disordered" evidence="1">
    <location>
        <begin position="1301"/>
        <end position="1325"/>
    </location>
</feature>
<dbReference type="GO" id="GO:0007094">
    <property type="term" value="P:mitotic spindle assembly checkpoint signaling"/>
    <property type="evidence" value="ECO:0007669"/>
    <property type="project" value="TreeGrafter"/>
</dbReference>
<accession>K0RDN6</accession>
<dbReference type="GO" id="GO:0005828">
    <property type="term" value="C:kinetochore microtubule"/>
    <property type="evidence" value="ECO:0007669"/>
    <property type="project" value="TreeGrafter"/>
</dbReference>
<dbReference type="GO" id="GO:0031267">
    <property type="term" value="F:small GTPase binding"/>
    <property type="evidence" value="ECO:0007669"/>
    <property type="project" value="TreeGrafter"/>
</dbReference>
<sequence>MNATFDSHASSARSIRSRPTVLNIGMISGMKRRDVRIMSARRVASNVSNVSFDMSLLSMAPSVVDTSATVVTDDDDDESVEHDCVEIKLNHARRLKTARCLGLEKRVLLLADYPSKGEEFVVKELIKAVLDTTDEDADATVDRIRSFADDVGADFDAAVERCALELCDGNRSNISLAITQSKKMTAWCRSPSRVCSIVLRMLKMALLSRDRPLDLTDIARESIQLAPDDETRSQLNEATRLLVLDSLVRKYCGNGAQTSFSAAEPMHGLRLVQHICRHIDVPSVLGDAMLVCDAFSHLSRLDVCVDLLERIMLAPSEDDRNRVEQCASVIEEILEIESSLAESASGRISELCAVTLKDCRSLIDRGRFVAEAKRQSIVASTTACSVLAAIQGQRSSSPDTAKQLEEFQKIAKFQTGCGVFLTMSELRDQDLQVSVISSLLQPCVDLLLSQRSLAESEDDALRANLTPKVGTAKHWCAILCDASAPQVWARAVGSAASRVATVATNHASLLLLEVSGLLDDNDDRGDSTAALIAMRCMAQASILLREHLLEACPPSLLSDTVTLSNLAELVCDVSTRADMGIGERLEKYIDLLQRTGQMQQQSKTALSDSSLVLHPTWYVGDGLLLPPLEALSTGMICCKMVMDAESNNPSPSMDDMSRADVMHSLGSRGAYSTALRVLVLLSSNVMSRHEDAALATASIVTQLNSAMKKTYTALAERSLGGTESGITSGCVDGQLAVSLLLHMPKETAFKVYKSALPSAMSKRDFPRILTLASVGTYCCMGSFSSGSSFPWRKQRKFSDQCDDLSRNAIWWRILAQFNVSFDTNNFSRDSLSSSKGAMDAYCEKLVWNATSVLGPSSSMKLARKFMRTYGLSKQKPASFMIEFLLSPCVNSEERELQPDDIRRDLSSTEKATRDCLILLPGLSRTMVLRKCVIALEKDARCSKDYDRQTLALNLYRECLDSLQTIMNVNDGRAKAHQQETNRIERRQQALVIISSTFDNFSDDLKPDYSKMFDPLPKDVAARTVESRKCNILGTNLSPTSTSFDPLAPFDPVLEDMNGSESITTLLAPLCRLLLLPDGYLHARALIARFEKLRKSGAALPSYESSVEIAVKKLKACQDKADFGRWCSLQYPAGSAEQLKCLDMAYSNATQASEQAEASKDADEERIALERVKRIDAARAGLSDNLLVRSVLDSHGSTAESVKALYRTVADKVHERAQTEDNYCPETLVHFLLVEGSHIAALAYLDDEDGFTTHHFRLLALIVHDACRDLSKRYSHVKVGRCARNLTRQWLVHGDEFELSNLRDIDDEDEDEAPAESKNDGEDSSDFVMDIGAMVEQTWADNEARTEGGQGTSSGGESSAIKPLSSRRELADHLCSRVALRIAFLICFAEDYHSSRKSLSPVKDDENVENKSSKRARRKKVTEVKPRQKSNCFEGDLAWQHARDLLAIVFARQGSTVESTCDLFDDSLSRDMSVLSSVPEDAVKETGSKSKALSFAMRHRALRVATILCPQEVIARVVVEEMYFNDAGDDYLNKCAFGSYLAKEIESMGLTLPHSDLAQISSMHFPSFARTLWRNHAAMCSSNPVLRGRLHLLLLELCVAHHEVEWELFNHLFEELQRLELPRSLLIACEIAVQSKALDMAASQDQLQVIRTVETATSKLLEVTTNELRSSLLAGIEVDASQCERTLYRLISIVNAEHLHPDPSSFVQKLVEASVTFSQQGRDGESKAFNDAALRVCAHLSDFTIAKKISSAIPPILVEERHIRESLESSAYTDSICSFETSVDER</sequence>
<dbReference type="InterPro" id="IPR055405">
    <property type="entry name" value="ARM_KNTC1_3rd"/>
</dbReference>
<dbReference type="GO" id="GO:1990423">
    <property type="term" value="C:RZZ complex"/>
    <property type="evidence" value="ECO:0007669"/>
    <property type="project" value="TreeGrafter"/>
</dbReference>
<evidence type="ECO:0000313" key="4">
    <source>
        <dbReference type="Proteomes" id="UP000266841"/>
    </source>
</evidence>
<dbReference type="EMBL" id="AGNL01047284">
    <property type="protein sequence ID" value="EJK47156.1"/>
    <property type="molecule type" value="Genomic_DNA"/>
</dbReference>
<feature type="compositionally biased region" description="Acidic residues" evidence="1">
    <location>
        <begin position="1304"/>
        <end position="1313"/>
    </location>
</feature>
<dbReference type="PANTHER" id="PTHR15688">
    <property type="entry name" value="KINETOCHORE-ASSOCIATED PROTEIN 1"/>
    <property type="match status" value="1"/>
</dbReference>
<evidence type="ECO:0000259" key="2">
    <source>
        <dbReference type="Pfam" id="PF24515"/>
    </source>
</evidence>
<proteinExistence type="predicted"/>
<reference evidence="3 4" key="1">
    <citation type="journal article" date="2012" name="Genome Biol.">
        <title>Genome and low-iron response of an oceanic diatom adapted to chronic iron limitation.</title>
        <authorList>
            <person name="Lommer M."/>
            <person name="Specht M."/>
            <person name="Roy A.S."/>
            <person name="Kraemer L."/>
            <person name="Andreson R."/>
            <person name="Gutowska M.A."/>
            <person name="Wolf J."/>
            <person name="Bergner S.V."/>
            <person name="Schilhabel M.B."/>
            <person name="Klostermeier U.C."/>
            <person name="Beiko R.G."/>
            <person name="Rosenstiel P."/>
            <person name="Hippler M."/>
            <person name="Laroche J."/>
        </authorList>
    </citation>
    <scope>NUCLEOTIDE SEQUENCE [LARGE SCALE GENOMIC DNA]</scope>
    <source>
        <strain evidence="3 4">CCMP1005</strain>
    </source>
</reference>